<dbReference type="SUPFAM" id="SSF51182">
    <property type="entry name" value="RmlC-like cupins"/>
    <property type="match status" value="1"/>
</dbReference>
<feature type="domain" description="Cupin type-1" evidence="3">
    <location>
        <begin position="171"/>
        <end position="313"/>
    </location>
</feature>
<evidence type="ECO:0000313" key="5">
    <source>
        <dbReference type="Proteomes" id="UP001629113"/>
    </source>
</evidence>
<sequence>MSIKGSVVSIVLLHPSSLVPRPSPLYSLCIRSGILYSEFLSLIMGFKMSSYRMFTAVLLMIAALEQTWAAPAGSKAIRDSGESLLGYNPSNTVLNDNTDAIEFELAASQTDTANIGASLNFNEVENPQPIRGSKGGTDPGPRTNAYDVLNPDKLAPPGTDHGGVSNAQWPLGLSHSKLGLGKAGWSRQQNVDQIPVATEMAGVDMRLEPGGYRELHWHTAAEWSYVLNGSVRVQAVDEDGKTFVDDLNAGDVWFFPAGIPHSLQALDGGVEFLLVFDDGSFSEDSTFLASEVFAHNPQEVLSKNFDVPLKAWEDIPAGELFIFPGTPAPADIEAQNITGPAGVISGDGAYTYHLSKQANTYETAGGSVKIIDPTTFPLASSFSAAVVTIKPGAMREIHWHTTSDEWNFFVAGDARISIYAAEGNARTYNYHAGDCGYIPKAQSHYVENIGKTDVVFIEVLQADHFSDISLGQWLGLTPPQIVKDTLNLSNETVGAFKKEKQYIVQSNNSSAGASAK</sequence>
<dbReference type="PANTHER" id="PTHR35848:SF9">
    <property type="entry name" value="SLL1358 PROTEIN"/>
    <property type="match status" value="1"/>
</dbReference>
<dbReference type="InterPro" id="IPR017774">
    <property type="entry name" value="Bicupin_oxalate_deCO2ase/Oxase"/>
</dbReference>
<dbReference type="EMBL" id="JBFCZG010000003">
    <property type="protein sequence ID" value="KAL3424983.1"/>
    <property type="molecule type" value="Genomic_DNA"/>
</dbReference>
<reference evidence="4 5" key="1">
    <citation type="submission" date="2024-06" db="EMBL/GenBank/DDBJ databases">
        <title>Complete genome of Phlyctema vagabunda strain 19-DSS-EL-015.</title>
        <authorList>
            <person name="Fiorenzani C."/>
        </authorList>
    </citation>
    <scope>NUCLEOTIDE SEQUENCE [LARGE SCALE GENOMIC DNA]</scope>
    <source>
        <strain evidence="4 5">19-DSS-EL-015</strain>
    </source>
</reference>
<keyword evidence="1" id="KW-0479">Metal-binding</keyword>
<comment type="caution">
    <text evidence="4">The sequence shown here is derived from an EMBL/GenBank/DDBJ whole genome shotgun (WGS) entry which is preliminary data.</text>
</comment>
<dbReference type="PANTHER" id="PTHR35848">
    <property type="entry name" value="OXALATE-BINDING PROTEIN"/>
    <property type="match status" value="1"/>
</dbReference>
<evidence type="ECO:0000256" key="2">
    <source>
        <dbReference type="SAM" id="MobiDB-lite"/>
    </source>
</evidence>
<dbReference type="InterPro" id="IPR014710">
    <property type="entry name" value="RmlC-like_jellyroll"/>
</dbReference>
<feature type="domain" description="Cupin type-1" evidence="3">
    <location>
        <begin position="352"/>
        <end position="494"/>
    </location>
</feature>
<dbReference type="Pfam" id="PF00190">
    <property type="entry name" value="Cupin_1"/>
    <property type="match status" value="2"/>
</dbReference>
<dbReference type="InterPro" id="IPR051610">
    <property type="entry name" value="GPI/OXD"/>
</dbReference>
<evidence type="ECO:0000259" key="3">
    <source>
        <dbReference type="SMART" id="SM00835"/>
    </source>
</evidence>
<keyword evidence="5" id="KW-1185">Reference proteome</keyword>
<dbReference type="Proteomes" id="UP001629113">
    <property type="component" value="Unassembled WGS sequence"/>
</dbReference>
<proteinExistence type="predicted"/>
<organism evidence="4 5">
    <name type="scientific">Phlyctema vagabunda</name>
    <dbReference type="NCBI Taxonomy" id="108571"/>
    <lineage>
        <taxon>Eukaryota</taxon>
        <taxon>Fungi</taxon>
        <taxon>Dikarya</taxon>
        <taxon>Ascomycota</taxon>
        <taxon>Pezizomycotina</taxon>
        <taxon>Leotiomycetes</taxon>
        <taxon>Helotiales</taxon>
        <taxon>Dermateaceae</taxon>
        <taxon>Phlyctema</taxon>
    </lineage>
</organism>
<dbReference type="SMART" id="SM00835">
    <property type="entry name" value="Cupin_1"/>
    <property type="match status" value="2"/>
</dbReference>
<gene>
    <name evidence="4" type="ORF">PVAG01_04264</name>
</gene>
<feature type="region of interest" description="Disordered" evidence="2">
    <location>
        <begin position="120"/>
        <end position="144"/>
    </location>
</feature>
<dbReference type="CDD" id="cd20304">
    <property type="entry name" value="cupin_OxDC_N"/>
    <property type="match status" value="1"/>
</dbReference>
<accession>A0ABR4PNQ3</accession>
<dbReference type="CDD" id="cd20305">
    <property type="entry name" value="cupin_OxDC_C"/>
    <property type="match status" value="1"/>
</dbReference>
<evidence type="ECO:0000256" key="1">
    <source>
        <dbReference type="ARBA" id="ARBA00022723"/>
    </source>
</evidence>
<evidence type="ECO:0000313" key="4">
    <source>
        <dbReference type="EMBL" id="KAL3424983.1"/>
    </source>
</evidence>
<dbReference type="InterPro" id="IPR006045">
    <property type="entry name" value="Cupin_1"/>
</dbReference>
<protein>
    <submittedName>
        <fullName evidence="4">Oxalate decarboxylase OxdD</fullName>
    </submittedName>
</protein>
<dbReference type="InterPro" id="IPR011051">
    <property type="entry name" value="RmlC_Cupin_sf"/>
</dbReference>
<dbReference type="Gene3D" id="2.60.120.10">
    <property type="entry name" value="Jelly Rolls"/>
    <property type="match status" value="2"/>
</dbReference>
<name>A0ABR4PNQ3_9HELO</name>
<dbReference type="NCBIfam" id="TIGR03404">
    <property type="entry name" value="bicupin_oxalic"/>
    <property type="match status" value="1"/>
</dbReference>